<sequence>MKLTLKNFANVENAEINLNGVTVLTGKADTGKEYITKTLYGIIHGLHDIDDQVAEVFEKKGKYIKKIQELMDETTDEMLLAKLCGLYRMEKRNLKYINELGQEIIHENFCKLFYDQINSLDSESENTEIIFKDDCCGTTYMEFVDERCVKFDSKTDFNHDAFLLNNPNVLNLTNVDLNMEANINLSEKHMIKSLQHDDESQIKKIVINQMKETVLKEIDSIFHEVIHADYVISPALYKTTCRGIVPVTGRINISLEKEDYPEPIKCPNIAPGIQLFIILQRLLEEGKLKSKSILIIENPDAYLDPELQVKFAELLVLLREKMGIYIVLTTHSHYLIDALDLFSVKYGISDQTDFYFMEKKDEKVTVENVNDNMERIYRESADVVQYLESLRYEVNHD</sequence>
<organism evidence="2 3">
    <name type="scientific">Anaerostipes hadrus</name>
    <dbReference type="NCBI Taxonomy" id="649756"/>
    <lineage>
        <taxon>Bacteria</taxon>
        <taxon>Bacillati</taxon>
        <taxon>Bacillota</taxon>
        <taxon>Clostridia</taxon>
        <taxon>Lachnospirales</taxon>
        <taxon>Lachnospiraceae</taxon>
        <taxon>Anaerostipes</taxon>
    </lineage>
</organism>
<accession>A0A173TAV8</accession>
<dbReference type="InterPro" id="IPR003959">
    <property type="entry name" value="ATPase_AAA_core"/>
</dbReference>
<dbReference type="EMBL" id="CYXT01000014">
    <property type="protein sequence ID" value="CUM99973.1"/>
    <property type="molecule type" value="Genomic_DNA"/>
</dbReference>
<dbReference type="AlphaFoldDB" id="A0A173TAV8"/>
<reference evidence="2 3" key="1">
    <citation type="submission" date="2015-09" db="EMBL/GenBank/DDBJ databases">
        <authorList>
            <consortium name="Pathogen Informatics"/>
        </authorList>
    </citation>
    <scope>NUCLEOTIDE SEQUENCE [LARGE SCALE GENOMIC DNA]</scope>
    <source>
        <strain evidence="2 3">2789STDY5608868</strain>
    </source>
</reference>
<evidence type="ECO:0000313" key="3">
    <source>
        <dbReference type="Proteomes" id="UP000095598"/>
    </source>
</evidence>
<dbReference type="GO" id="GO:0005524">
    <property type="term" value="F:ATP binding"/>
    <property type="evidence" value="ECO:0007669"/>
    <property type="project" value="InterPro"/>
</dbReference>
<evidence type="ECO:0000259" key="1">
    <source>
        <dbReference type="Pfam" id="PF13304"/>
    </source>
</evidence>
<dbReference type="Proteomes" id="UP000095598">
    <property type="component" value="Unassembled WGS sequence"/>
</dbReference>
<dbReference type="GO" id="GO:0016887">
    <property type="term" value="F:ATP hydrolysis activity"/>
    <property type="evidence" value="ECO:0007669"/>
    <property type="project" value="InterPro"/>
</dbReference>
<evidence type="ECO:0000313" key="2">
    <source>
        <dbReference type="EMBL" id="CUM99973.1"/>
    </source>
</evidence>
<name>A0A173TAV8_ANAHA</name>
<dbReference type="RefSeq" id="WP_044925132.1">
    <property type="nucleotide sequence ID" value="NZ_CYXT01000014.1"/>
</dbReference>
<dbReference type="InterPro" id="IPR051396">
    <property type="entry name" value="Bact_Antivir_Def_Nuclease"/>
</dbReference>
<gene>
    <name evidence="2" type="ORF">ERS852425_01965</name>
</gene>
<dbReference type="PANTHER" id="PTHR43581">
    <property type="entry name" value="ATP/GTP PHOSPHATASE"/>
    <property type="match status" value="1"/>
</dbReference>
<dbReference type="InterPro" id="IPR027417">
    <property type="entry name" value="P-loop_NTPase"/>
</dbReference>
<feature type="domain" description="ATPase AAA-type core" evidence="1">
    <location>
        <begin position="275"/>
        <end position="337"/>
    </location>
</feature>
<protein>
    <submittedName>
        <fullName evidence="2">Uncharacterized conserved protein</fullName>
    </submittedName>
</protein>
<dbReference type="Gene3D" id="3.40.50.300">
    <property type="entry name" value="P-loop containing nucleotide triphosphate hydrolases"/>
    <property type="match status" value="1"/>
</dbReference>
<dbReference type="SUPFAM" id="SSF52540">
    <property type="entry name" value="P-loop containing nucleoside triphosphate hydrolases"/>
    <property type="match status" value="1"/>
</dbReference>
<dbReference type="Pfam" id="PF13304">
    <property type="entry name" value="AAA_21"/>
    <property type="match status" value="1"/>
</dbReference>
<proteinExistence type="predicted"/>
<dbReference type="PANTHER" id="PTHR43581:SF2">
    <property type="entry name" value="EXCINUCLEASE ATPASE SUBUNIT"/>
    <property type="match status" value="1"/>
</dbReference>